<dbReference type="InterPro" id="IPR000090">
    <property type="entry name" value="Flg_Motor_Flig"/>
</dbReference>
<dbReference type="GO" id="GO:0006935">
    <property type="term" value="P:chemotaxis"/>
    <property type="evidence" value="ECO:0007669"/>
    <property type="project" value="UniProtKB-KW"/>
</dbReference>
<sequence>MKTIDKAAVLLLSLDKALAAEVLSQMGKDTVEQVSMRIAQMRDVSKEQQVAVMDEFYNEAREQTVIEQGGVELAGELLEQSLGIDKAKEIMDNLRQSMSSIPFGFLHKAGTDNLLMFVVEEQPQTIALILSHLPPSLSAEVLAKLPPAKQTEVSMRIATMEQTSPEVIQDVENSLRSRMRSSFNQQTEKTGGVPLVAQILNVTDRMTNRGILENLDQENAKLADEIRRLMFVFDDIMKLDDKAIQSLLKEVSNSQWALALKGASAEIKEKILGNLSQRAAEMLTEEIEFLGPVKLSEVEGMQQQIVDAVRKLEDAGEIEVNSGEADQYIN</sequence>
<keyword evidence="5" id="KW-1003">Cell membrane</keyword>
<evidence type="ECO:0000256" key="1">
    <source>
        <dbReference type="ARBA" id="ARBA00004117"/>
    </source>
</evidence>
<dbReference type="AlphaFoldDB" id="A0A3B1DUW1"/>
<evidence type="ECO:0000256" key="6">
    <source>
        <dbReference type="ARBA" id="ARBA00022500"/>
    </source>
</evidence>
<dbReference type="GO" id="GO:0005886">
    <property type="term" value="C:plasma membrane"/>
    <property type="evidence" value="ECO:0007669"/>
    <property type="project" value="UniProtKB-SubCell"/>
</dbReference>
<dbReference type="InterPro" id="IPR011002">
    <property type="entry name" value="FliG_a-hlx"/>
</dbReference>
<keyword evidence="9" id="KW-0975">Bacterial flagellum</keyword>
<dbReference type="PRINTS" id="PR00954">
    <property type="entry name" value="FLGMOTORFLIG"/>
</dbReference>
<evidence type="ECO:0000256" key="8">
    <source>
        <dbReference type="ARBA" id="ARBA00023136"/>
    </source>
</evidence>
<organism evidence="13">
    <name type="scientific">hydrothermal vent metagenome</name>
    <dbReference type="NCBI Taxonomy" id="652676"/>
    <lineage>
        <taxon>unclassified sequences</taxon>
        <taxon>metagenomes</taxon>
        <taxon>ecological metagenomes</taxon>
    </lineage>
</organism>
<keyword evidence="13" id="KW-0966">Cell projection</keyword>
<protein>
    <recommendedName>
        <fullName evidence="4">Flagellar motor switch protein FliG</fullName>
    </recommendedName>
</protein>
<dbReference type="GO" id="GO:0003774">
    <property type="term" value="F:cytoskeletal motor activity"/>
    <property type="evidence" value="ECO:0007669"/>
    <property type="project" value="InterPro"/>
</dbReference>
<dbReference type="PIRSF" id="PIRSF003161">
    <property type="entry name" value="FliG"/>
    <property type="match status" value="1"/>
</dbReference>
<feature type="domain" description="Flagellar motor switch protein FliG N-terminal" evidence="12">
    <location>
        <begin position="1"/>
        <end position="103"/>
    </location>
</feature>
<evidence type="ECO:0000259" key="11">
    <source>
        <dbReference type="Pfam" id="PF14841"/>
    </source>
</evidence>
<comment type="subcellular location">
    <subcellularLocation>
        <location evidence="1">Bacterial flagellum basal body</location>
    </subcellularLocation>
    <subcellularLocation>
        <location evidence="2">Cell membrane</location>
        <topology evidence="2">Peripheral membrane protein</topology>
        <orientation evidence="2">Cytoplasmic side</orientation>
    </subcellularLocation>
</comment>
<evidence type="ECO:0000256" key="9">
    <source>
        <dbReference type="ARBA" id="ARBA00023143"/>
    </source>
</evidence>
<dbReference type="InterPro" id="IPR032779">
    <property type="entry name" value="FliG_M"/>
</dbReference>
<dbReference type="PANTHER" id="PTHR30534:SF0">
    <property type="entry name" value="FLAGELLAR MOTOR SWITCH PROTEIN FLIG"/>
    <property type="match status" value="1"/>
</dbReference>
<comment type="similarity">
    <text evidence="3">Belongs to the FliG family.</text>
</comment>
<feature type="domain" description="Flagellar motor switch protein FliG C-terminal" evidence="10">
    <location>
        <begin position="213"/>
        <end position="319"/>
    </location>
</feature>
<dbReference type="GO" id="GO:0009425">
    <property type="term" value="C:bacterial-type flagellum basal body"/>
    <property type="evidence" value="ECO:0007669"/>
    <property type="project" value="UniProtKB-SubCell"/>
</dbReference>
<dbReference type="Gene3D" id="1.10.220.30">
    <property type="match status" value="3"/>
</dbReference>
<dbReference type="PANTHER" id="PTHR30534">
    <property type="entry name" value="FLAGELLAR MOTOR SWITCH PROTEIN FLIG"/>
    <property type="match status" value="1"/>
</dbReference>
<keyword evidence="8" id="KW-0472">Membrane</keyword>
<keyword evidence="13" id="KW-0282">Flagellum</keyword>
<feature type="domain" description="Flagellar motor switch protein FliG middle" evidence="11">
    <location>
        <begin position="113"/>
        <end position="185"/>
    </location>
</feature>
<evidence type="ECO:0000256" key="3">
    <source>
        <dbReference type="ARBA" id="ARBA00010299"/>
    </source>
</evidence>
<evidence type="ECO:0000259" key="10">
    <source>
        <dbReference type="Pfam" id="PF01706"/>
    </source>
</evidence>
<dbReference type="SUPFAM" id="SSF48029">
    <property type="entry name" value="FliG"/>
    <property type="match status" value="2"/>
</dbReference>
<name>A0A3B1DUW1_9ZZZZ</name>
<dbReference type="InterPro" id="IPR023087">
    <property type="entry name" value="Flg_Motor_Flig_C"/>
</dbReference>
<dbReference type="Pfam" id="PF14842">
    <property type="entry name" value="FliG_N"/>
    <property type="match status" value="1"/>
</dbReference>
<evidence type="ECO:0000256" key="7">
    <source>
        <dbReference type="ARBA" id="ARBA00022779"/>
    </source>
</evidence>
<dbReference type="EMBL" id="UOGL01000372">
    <property type="protein sequence ID" value="VAX39808.1"/>
    <property type="molecule type" value="Genomic_DNA"/>
</dbReference>
<dbReference type="Pfam" id="PF01706">
    <property type="entry name" value="FliG_C"/>
    <property type="match status" value="1"/>
</dbReference>
<evidence type="ECO:0000313" key="13">
    <source>
        <dbReference type="EMBL" id="VAX39808.1"/>
    </source>
</evidence>
<proteinExistence type="inferred from homology"/>
<reference evidence="13" key="1">
    <citation type="submission" date="2018-06" db="EMBL/GenBank/DDBJ databases">
        <authorList>
            <person name="Zhirakovskaya E."/>
        </authorList>
    </citation>
    <scope>NUCLEOTIDE SEQUENCE</scope>
</reference>
<dbReference type="InterPro" id="IPR028263">
    <property type="entry name" value="FliG_N"/>
</dbReference>
<evidence type="ECO:0000256" key="5">
    <source>
        <dbReference type="ARBA" id="ARBA00022475"/>
    </source>
</evidence>
<dbReference type="GO" id="GO:0071973">
    <property type="term" value="P:bacterial-type flagellum-dependent cell motility"/>
    <property type="evidence" value="ECO:0007669"/>
    <property type="project" value="InterPro"/>
</dbReference>
<dbReference type="Pfam" id="PF14841">
    <property type="entry name" value="FliG_M"/>
    <property type="match status" value="1"/>
</dbReference>
<evidence type="ECO:0000259" key="12">
    <source>
        <dbReference type="Pfam" id="PF14842"/>
    </source>
</evidence>
<accession>A0A3B1DUW1</accession>
<keyword evidence="13" id="KW-0969">Cilium</keyword>
<keyword evidence="6" id="KW-0145">Chemotaxis</keyword>
<keyword evidence="7" id="KW-0283">Flagellar rotation</keyword>
<gene>
    <name evidence="13" type="ORF">MNBD_PLANCTO02-2794</name>
</gene>
<evidence type="ECO:0000256" key="2">
    <source>
        <dbReference type="ARBA" id="ARBA00004413"/>
    </source>
</evidence>
<dbReference type="NCBIfam" id="TIGR00207">
    <property type="entry name" value="fliG"/>
    <property type="match status" value="1"/>
</dbReference>
<evidence type="ECO:0000256" key="4">
    <source>
        <dbReference type="ARBA" id="ARBA00021870"/>
    </source>
</evidence>